<dbReference type="Gene3D" id="3.60.110.10">
    <property type="entry name" value="Carbon-nitrogen hydrolase"/>
    <property type="match status" value="1"/>
</dbReference>
<dbReference type="FunFam" id="3.60.110.10:FF:000005">
    <property type="entry name" value="nitrilase homolog 1 isoform X1"/>
    <property type="match status" value="1"/>
</dbReference>
<dbReference type="AlphaFoldDB" id="A0A2R5LGW8"/>
<comment type="similarity">
    <text evidence="9">In the N-terminal section; belongs to the UPF0012 family.</text>
</comment>
<evidence type="ECO:0000256" key="13">
    <source>
        <dbReference type="PIRSR" id="PIRSR639383-3"/>
    </source>
</evidence>
<dbReference type="SUPFAM" id="SSF56317">
    <property type="entry name" value="Carbon-nitrogen hydrolase"/>
    <property type="match status" value="1"/>
</dbReference>
<dbReference type="PROSITE" id="PS51084">
    <property type="entry name" value="HIT_2"/>
    <property type="match status" value="1"/>
</dbReference>
<accession>A0A2R5LGW8</accession>
<comment type="subunit">
    <text evidence="2">Homotetramer.</text>
</comment>
<dbReference type="EC" id="3.6.1.29" evidence="3"/>
<evidence type="ECO:0000259" key="16">
    <source>
        <dbReference type="PROSITE" id="PS51084"/>
    </source>
</evidence>
<evidence type="ECO:0000256" key="11">
    <source>
        <dbReference type="PIRSR" id="PIRSR639383-1"/>
    </source>
</evidence>
<name>A0A2R5LGW8_9ACAR</name>
<evidence type="ECO:0000256" key="4">
    <source>
        <dbReference type="ARBA" id="ARBA00022741"/>
    </source>
</evidence>
<comment type="catalytic activity">
    <reaction evidence="7">
        <text>P(1),P(3)-bis(5'-adenosyl) triphosphate + H2O = AMP + ADP + 2 H(+)</text>
        <dbReference type="Rhea" id="RHEA:13893"/>
        <dbReference type="ChEBI" id="CHEBI:15377"/>
        <dbReference type="ChEBI" id="CHEBI:15378"/>
        <dbReference type="ChEBI" id="CHEBI:58529"/>
        <dbReference type="ChEBI" id="CHEBI:456215"/>
        <dbReference type="ChEBI" id="CHEBI:456216"/>
        <dbReference type="EC" id="3.6.1.29"/>
    </reaction>
</comment>
<comment type="cofactor">
    <cofactor evidence="1">
        <name>Mn(2+)</name>
        <dbReference type="ChEBI" id="CHEBI:29035"/>
    </cofactor>
</comment>
<feature type="short sequence motif" description="Histidine triad motif" evidence="14">
    <location>
        <begin position="390"/>
        <end position="394"/>
    </location>
</feature>
<dbReference type="InterPro" id="IPR011146">
    <property type="entry name" value="HIT-like"/>
</dbReference>
<dbReference type="InterPro" id="IPR001110">
    <property type="entry name" value="UPF0012_CS"/>
</dbReference>
<reference evidence="17" key="1">
    <citation type="submission" date="2018-03" db="EMBL/GenBank/DDBJ databases">
        <title>The relapsing fever spirochete Borrelia turicatae persists in the highly oxidative environment of its soft-bodied tick vector.</title>
        <authorList>
            <person name="Bourret T.J."/>
            <person name="Boyle W.K."/>
            <person name="Valenzuela J.G."/>
            <person name="Oliveira F."/>
            <person name="Lopez J.E."/>
        </authorList>
    </citation>
    <scope>NUCLEOTIDE SEQUENCE</scope>
    <source>
        <strain evidence="17">Kansas strain/isolate</strain>
        <tissue evidence="17">Salivary glands</tissue>
    </source>
</reference>
<dbReference type="GO" id="GO:0047710">
    <property type="term" value="F:bis(5'-adenosyl)-triphosphatase activity"/>
    <property type="evidence" value="ECO:0007669"/>
    <property type="project" value="UniProtKB-EC"/>
</dbReference>
<dbReference type="CDD" id="cd07572">
    <property type="entry name" value="nit"/>
    <property type="match status" value="1"/>
</dbReference>
<evidence type="ECO:0000313" key="17">
    <source>
        <dbReference type="EMBL" id="MBY08771.1"/>
    </source>
</evidence>
<dbReference type="GO" id="GO:0000166">
    <property type="term" value="F:nucleotide binding"/>
    <property type="evidence" value="ECO:0007669"/>
    <property type="project" value="UniProtKB-KW"/>
</dbReference>
<feature type="binding site" evidence="12">
    <location>
        <position position="394"/>
    </location>
    <ligand>
        <name>substrate</name>
    </ligand>
</feature>
<comment type="function">
    <text evidence="8">Cleaves A-5'-PPP-5'A to yield AMP and ADP.</text>
</comment>
<dbReference type="PANTHER" id="PTHR23088:SF27">
    <property type="entry name" value="DEAMINATED GLUTATHIONE AMIDASE"/>
    <property type="match status" value="1"/>
</dbReference>
<keyword evidence="5 17" id="KW-0378">Hydrolase</keyword>
<feature type="active site" description="Tele-AMP-histidine intermediate" evidence="11">
    <location>
        <position position="392"/>
    </location>
</feature>
<evidence type="ECO:0000256" key="9">
    <source>
        <dbReference type="ARBA" id="ARBA00061127"/>
    </source>
</evidence>
<evidence type="ECO:0000256" key="3">
    <source>
        <dbReference type="ARBA" id="ARBA00012377"/>
    </source>
</evidence>
<dbReference type="PROSITE" id="PS01227">
    <property type="entry name" value="UPF0012"/>
    <property type="match status" value="1"/>
</dbReference>
<feature type="binding site" evidence="12">
    <location>
        <position position="379"/>
    </location>
    <ligand>
        <name>substrate</name>
    </ligand>
</feature>
<dbReference type="Gene3D" id="3.30.428.10">
    <property type="entry name" value="HIT-like"/>
    <property type="match status" value="1"/>
</dbReference>
<organism evidence="17">
    <name type="scientific">Ornithodoros turicata</name>
    <dbReference type="NCBI Taxonomy" id="34597"/>
    <lineage>
        <taxon>Eukaryota</taxon>
        <taxon>Metazoa</taxon>
        <taxon>Ecdysozoa</taxon>
        <taxon>Arthropoda</taxon>
        <taxon>Chelicerata</taxon>
        <taxon>Arachnida</taxon>
        <taxon>Acari</taxon>
        <taxon>Parasitiformes</taxon>
        <taxon>Ixodida</taxon>
        <taxon>Ixodoidea</taxon>
        <taxon>Argasidae</taxon>
        <taxon>Ornithodorinae</taxon>
        <taxon>Ornithodoros</taxon>
    </lineage>
</organism>
<dbReference type="PANTHER" id="PTHR23088">
    <property type="entry name" value="NITRILASE-RELATED"/>
    <property type="match status" value="1"/>
</dbReference>
<evidence type="ECO:0000256" key="5">
    <source>
        <dbReference type="ARBA" id="ARBA00022801"/>
    </source>
</evidence>
<dbReference type="InterPro" id="IPR045254">
    <property type="entry name" value="Nit1/2_C-N_Hydrolase"/>
</dbReference>
<feature type="domain" description="HIT" evidence="16">
    <location>
        <begin position="297"/>
        <end position="405"/>
    </location>
</feature>
<dbReference type="InterPro" id="IPR039383">
    <property type="entry name" value="FHIT"/>
</dbReference>
<keyword evidence="4" id="KW-0547">Nucleotide-binding</keyword>
<sequence>MLSSSTARKPLVAVCQFTATADKDANFKVCSELISEAKRRGAQVVFLPEATDFLAESKVQAQEMAEPLDGPILTKYKNLAKELGIWISIGSLHVKAPDGKKVQNTHVLLNNSGSTVSTYSKCHLFDVDIPGFRVKESEYTAPGKELPSPAATPVGKVGLGICYDVRFPEFSLSLTKMGADILTYPSAFTVPTGMAHWESLLRARAIESQCYVVAAAQVGKHNPKRASYGHAMVVDPWGCVTAQCSDTVGIVTAEIDATVIGKVRQGIPVWNHRRPDLYGNLSPLAARCQPTDIDATPKYQFGQVALRSSFLFCKTSLSMAFVNKMPVVPGHVLVCPLRPALRLRDLSGDEVGDLFSLVQRVQAAIEKHYCSSSSTVSIQDGPDAGRTIDHLHVHVVPRRPGDFAKNDDVYMQLEKHDKDPSRPKRTDEEMAAEARQLRAYF</sequence>
<dbReference type="PROSITE" id="PS50263">
    <property type="entry name" value="CN_HYDROLASE"/>
    <property type="match status" value="1"/>
</dbReference>
<dbReference type="GO" id="GO:0006139">
    <property type="term" value="P:nucleobase-containing compound metabolic process"/>
    <property type="evidence" value="ECO:0007669"/>
    <property type="project" value="TreeGrafter"/>
</dbReference>
<dbReference type="InterPro" id="IPR036526">
    <property type="entry name" value="C-N_Hydrolase_sf"/>
</dbReference>
<dbReference type="EMBL" id="GGLE01004645">
    <property type="protein sequence ID" value="MBY08771.1"/>
    <property type="molecule type" value="Transcribed_RNA"/>
</dbReference>
<evidence type="ECO:0000256" key="6">
    <source>
        <dbReference type="ARBA" id="ARBA00023268"/>
    </source>
</evidence>
<feature type="site" description="Important for induction of apoptosis" evidence="13">
    <location>
        <position position="410"/>
    </location>
</feature>
<proteinExistence type="inferred from homology"/>
<dbReference type="Pfam" id="PF00795">
    <property type="entry name" value="CN_hydrolase"/>
    <property type="match status" value="1"/>
</dbReference>
<evidence type="ECO:0000256" key="14">
    <source>
        <dbReference type="PROSITE-ProRule" id="PRU00464"/>
    </source>
</evidence>
<dbReference type="Pfam" id="PF01230">
    <property type="entry name" value="HIT"/>
    <property type="match status" value="1"/>
</dbReference>
<evidence type="ECO:0000256" key="7">
    <source>
        <dbReference type="ARBA" id="ARBA00047780"/>
    </source>
</evidence>
<evidence type="ECO:0000256" key="12">
    <source>
        <dbReference type="PIRSR" id="PIRSR639383-2"/>
    </source>
</evidence>
<evidence type="ECO:0000256" key="1">
    <source>
        <dbReference type="ARBA" id="ARBA00001936"/>
    </source>
</evidence>
<evidence type="ECO:0000256" key="2">
    <source>
        <dbReference type="ARBA" id="ARBA00011881"/>
    </source>
</evidence>
<evidence type="ECO:0000256" key="8">
    <source>
        <dbReference type="ARBA" id="ARBA00057461"/>
    </source>
</evidence>
<dbReference type="CDD" id="cd01275">
    <property type="entry name" value="FHIT"/>
    <property type="match status" value="1"/>
</dbReference>
<keyword evidence="6" id="KW-0511">Multifunctional enzyme</keyword>
<dbReference type="InterPro" id="IPR003010">
    <property type="entry name" value="C-N_Hydrolase"/>
</dbReference>
<dbReference type="FunFam" id="3.30.428.10:FF:000011">
    <property type="entry name" value="Fragile histidine triad"/>
    <property type="match status" value="1"/>
</dbReference>
<evidence type="ECO:0000259" key="15">
    <source>
        <dbReference type="PROSITE" id="PS50263"/>
    </source>
</evidence>
<dbReference type="SUPFAM" id="SSF54197">
    <property type="entry name" value="HIT-like"/>
    <property type="match status" value="1"/>
</dbReference>
<evidence type="ECO:0000256" key="10">
    <source>
        <dbReference type="ARBA" id="ARBA00069577"/>
    </source>
</evidence>
<dbReference type="InterPro" id="IPR036265">
    <property type="entry name" value="HIT-like_sf"/>
</dbReference>
<feature type="binding site" evidence="12">
    <location>
        <position position="323"/>
    </location>
    <ligand>
        <name>substrate</name>
    </ligand>
</feature>
<protein>
    <recommendedName>
        <fullName evidence="10">Nitrilase and fragile histidine triad fusion protein NitFhit</fullName>
        <ecNumber evidence="3">3.6.1.29</ecNumber>
    </recommendedName>
</protein>
<dbReference type="GO" id="GO:0016811">
    <property type="term" value="F:hydrolase activity, acting on carbon-nitrogen (but not peptide) bonds, in linear amides"/>
    <property type="evidence" value="ECO:0007669"/>
    <property type="project" value="InterPro"/>
</dbReference>
<feature type="domain" description="CN hydrolase" evidence="15">
    <location>
        <begin position="10"/>
        <end position="257"/>
    </location>
</feature>